<evidence type="ECO:0000313" key="12">
    <source>
        <dbReference type="EMBL" id="SMF81813.1"/>
    </source>
</evidence>
<keyword evidence="6" id="KW-0143">Chaperone</keyword>
<comment type="subcellular location">
    <subcellularLocation>
        <location evidence="2">Cytoplasm</location>
    </subcellularLocation>
</comment>
<dbReference type="OrthoDB" id="3173132at2"/>
<dbReference type="GO" id="GO:0003755">
    <property type="term" value="F:peptidyl-prolyl cis-trans isomerase activity"/>
    <property type="evidence" value="ECO:0007669"/>
    <property type="project" value="UniProtKB-UniRule"/>
</dbReference>
<evidence type="ECO:0000256" key="6">
    <source>
        <dbReference type="ARBA" id="ARBA00023186"/>
    </source>
</evidence>
<comment type="function">
    <text evidence="8">Also involved in hydrogenase metallocenter assembly, probably by participating in the nickel insertion step. This function in hydrogenase biosynthesis requires chaperone activity and the presence of the metal-binding domain, but not PPIase activity.</text>
</comment>
<dbReference type="EC" id="5.2.1.8" evidence="10"/>
<dbReference type="InterPro" id="IPR046357">
    <property type="entry name" value="PPIase_dom_sf"/>
</dbReference>
<evidence type="ECO:0000256" key="9">
    <source>
        <dbReference type="PROSITE-ProRule" id="PRU00277"/>
    </source>
</evidence>
<evidence type="ECO:0000256" key="7">
    <source>
        <dbReference type="ARBA" id="ARBA00023235"/>
    </source>
</evidence>
<comment type="catalytic activity">
    <reaction evidence="1 9 10">
        <text>[protein]-peptidylproline (omega=180) = [protein]-peptidylproline (omega=0)</text>
        <dbReference type="Rhea" id="RHEA:16237"/>
        <dbReference type="Rhea" id="RHEA-COMP:10747"/>
        <dbReference type="Rhea" id="RHEA-COMP:10748"/>
        <dbReference type="ChEBI" id="CHEBI:83833"/>
        <dbReference type="ChEBI" id="CHEBI:83834"/>
        <dbReference type="EC" id="5.2.1.8"/>
    </reaction>
</comment>
<keyword evidence="7 9" id="KW-0413">Isomerase</keyword>
<dbReference type="Pfam" id="PF00254">
    <property type="entry name" value="FKBP_C"/>
    <property type="match status" value="1"/>
</dbReference>
<dbReference type="SUPFAM" id="SSF54534">
    <property type="entry name" value="FKBP-like"/>
    <property type="match status" value="1"/>
</dbReference>
<proteinExistence type="inferred from homology"/>
<reference evidence="13" key="1">
    <citation type="submission" date="2017-04" db="EMBL/GenBank/DDBJ databases">
        <authorList>
            <person name="Varghese N."/>
            <person name="Submissions S."/>
        </authorList>
    </citation>
    <scope>NUCLEOTIDE SEQUENCE [LARGE SCALE GENOMIC DNA]</scope>
    <source>
        <strain evidence="13">RKEM611</strain>
    </source>
</reference>
<dbReference type="AlphaFoldDB" id="A0A1Y6CQA2"/>
<dbReference type="InterPro" id="IPR001179">
    <property type="entry name" value="PPIase_FKBP_dom"/>
</dbReference>
<evidence type="ECO:0000256" key="2">
    <source>
        <dbReference type="ARBA" id="ARBA00004496"/>
    </source>
</evidence>
<evidence type="ECO:0000313" key="13">
    <source>
        <dbReference type="Proteomes" id="UP000192907"/>
    </source>
</evidence>
<evidence type="ECO:0000259" key="11">
    <source>
        <dbReference type="PROSITE" id="PS50059"/>
    </source>
</evidence>
<protein>
    <recommendedName>
        <fullName evidence="10">Peptidyl-prolyl cis-trans isomerase</fullName>
        <ecNumber evidence="10">5.2.1.8</ecNumber>
    </recommendedName>
</protein>
<dbReference type="EMBL" id="FWZT01000038">
    <property type="protein sequence ID" value="SMF81813.1"/>
    <property type="molecule type" value="Genomic_DNA"/>
</dbReference>
<keyword evidence="5 9" id="KW-0697">Rotamase</keyword>
<dbReference type="Proteomes" id="UP000192907">
    <property type="component" value="Unassembled WGS sequence"/>
</dbReference>
<gene>
    <name evidence="12" type="ORF">SAMN06296036_1388</name>
</gene>
<dbReference type="RefSeq" id="WP_132326038.1">
    <property type="nucleotide sequence ID" value="NZ_FWZT01000038.1"/>
</dbReference>
<dbReference type="PANTHER" id="PTHR47861">
    <property type="entry name" value="FKBP-TYPE PEPTIDYL-PROLYL CIS-TRANS ISOMERASE SLYD"/>
    <property type="match status" value="1"/>
</dbReference>
<dbReference type="STRING" id="1513793.SAMN06296036_1388"/>
<feature type="domain" description="PPIase FKBP-type" evidence="11">
    <location>
        <begin position="4"/>
        <end position="87"/>
    </location>
</feature>
<evidence type="ECO:0000256" key="4">
    <source>
        <dbReference type="ARBA" id="ARBA00022490"/>
    </source>
</evidence>
<dbReference type="Gene3D" id="3.10.50.40">
    <property type="match status" value="1"/>
</dbReference>
<dbReference type="PROSITE" id="PS50059">
    <property type="entry name" value="FKBP_PPIASE"/>
    <property type="match status" value="1"/>
</dbReference>
<dbReference type="GO" id="GO:0042026">
    <property type="term" value="P:protein refolding"/>
    <property type="evidence" value="ECO:0007669"/>
    <property type="project" value="UniProtKB-ARBA"/>
</dbReference>
<accession>A0A1Y6CQA2</accession>
<evidence type="ECO:0000256" key="1">
    <source>
        <dbReference type="ARBA" id="ARBA00000971"/>
    </source>
</evidence>
<evidence type="ECO:0000256" key="10">
    <source>
        <dbReference type="RuleBase" id="RU003915"/>
    </source>
</evidence>
<dbReference type="PANTHER" id="PTHR47861:SF3">
    <property type="entry name" value="FKBP-TYPE PEPTIDYL-PROLYL CIS-TRANS ISOMERASE SLYD"/>
    <property type="match status" value="1"/>
</dbReference>
<name>A0A1Y6CQA2_9BACT</name>
<keyword evidence="13" id="KW-1185">Reference proteome</keyword>
<comment type="similarity">
    <text evidence="3 10">Belongs to the FKBP-type PPIase family.</text>
</comment>
<sequence>MVIDDKLVVLMEYKLTDNDGKVIDQSDKEPLAYLHGSGQIIPGLEKELKGKKVGDALKVTVAPEEGYGEFDPSLLTKVEKEHLAAIPNLQVGMQVQGESPEGVAIFTVTEIGDKEVTLDANHPLAGQTLNFDVKVVEVRAATQEELDHGHAHGAGGAEH</sequence>
<keyword evidence="4" id="KW-0963">Cytoplasm</keyword>
<evidence type="ECO:0000256" key="3">
    <source>
        <dbReference type="ARBA" id="ARBA00006577"/>
    </source>
</evidence>
<evidence type="ECO:0000256" key="8">
    <source>
        <dbReference type="ARBA" id="ARBA00037071"/>
    </source>
</evidence>
<organism evidence="12 13">
    <name type="scientific">Pseudobacteriovorax antillogorgiicola</name>
    <dbReference type="NCBI Taxonomy" id="1513793"/>
    <lineage>
        <taxon>Bacteria</taxon>
        <taxon>Pseudomonadati</taxon>
        <taxon>Bdellovibrionota</taxon>
        <taxon>Oligoflexia</taxon>
        <taxon>Oligoflexales</taxon>
        <taxon>Pseudobacteriovoracaceae</taxon>
        <taxon>Pseudobacteriovorax</taxon>
    </lineage>
</organism>
<dbReference type="GO" id="GO:0005737">
    <property type="term" value="C:cytoplasm"/>
    <property type="evidence" value="ECO:0007669"/>
    <property type="project" value="UniProtKB-SubCell"/>
</dbReference>
<evidence type="ECO:0000256" key="5">
    <source>
        <dbReference type="ARBA" id="ARBA00023110"/>
    </source>
</evidence>